<gene>
    <name evidence="1" type="ORF">AX774_g3574</name>
</gene>
<name>A0A1R1PPP4_ZANCU</name>
<protein>
    <submittedName>
        <fullName evidence="1">Uncharacterized protein</fullName>
    </submittedName>
</protein>
<dbReference type="EMBL" id="LSSK01000561">
    <property type="protein sequence ID" value="OMH82928.1"/>
    <property type="molecule type" value="Genomic_DNA"/>
</dbReference>
<dbReference type="OrthoDB" id="10251741at2759"/>
<comment type="caution">
    <text evidence="1">The sequence shown here is derived from an EMBL/GenBank/DDBJ whole genome shotgun (WGS) entry which is preliminary data.</text>
</comment>
<dbReference type="GO" id="GO:0005643">
    <property type="term" value="C:nuclear pore"/>
    <property type="evidence" value="ECO:0007669"/>
    <property type="project" value="TreeGrafter"/>
</dbReference>
<dbReference type="GO" id="GO:0006913">
    <property type="term" value="P:nucleocytoplasmic transport"/>
    <property type="evidence" value="ECO:0007669"/>
    <property type="project" value="TreeGrafter"/>
</dbReference>
<sequence length="325" mass="36192">MKNEGIIIICDTATFSVTYLECSTNIFSKTANKLKGVRNLFMSPDGSCLISTHHNNQLRLWNLYSYELQYLDCFTRPVSSLCWLEYDSHRLAFFTLLGSNQLYALRMSSQFFDAVKVCELLPFDYDQNSSCSIRSIAVNPQSNRLVVSFDNPDNQPSLNLLYVYSIFPQVLFVAGNSRVVLDPIGYVVSPTTNSSAVSSFSFCNQFEYGSLLAVFYSSTSTLHFFPFLSIPYNPYGNLLASTSPLLSKYNDFTLNLRELPTRGKSTSAIPRTPLCYSAFSAPSPTSFTPQSSVSSEFLADSSISASAMKRSIQLLDDLSKSSPKS</sequence>
<dbReference type="InterPro" id="IPR019775">
    <property type="entry name" value="WD40_repeat_CS"/>
</dbReference>
<organism evidence="1 2">
    <name type="scientific">Zancudomyces culisetae</name>
    <name type="common">Gut fungus</name>
    <name type="synonym">Smittium culisetae</name>
    <dbReference type="NCBI Taxonomy" id="1213189"/>
    <lineage>
        <taxon>Eukaryota</taxon>
        <taxon>Fungi</taxon>
        <taxon>Fungi incertae sedis</taxon>
        <taxon>Zoopagomycota</taxon>
        <taxon>Kickxellomycotina</taxon>
        <taxon>Harpellomycetes</taxon>
        <taxon>Harpellales</taxon>
        <taxon>Legeriomycetaceae</taxon>
        <taxon>Zancudomyces</taxon>
    </lineage>
</organism>
<reference evidence="2" key="1">
    <citation type="submission" date="2017-01" db="EMBL/GenBank/DDBJ databases">
        <authorList>
            <person name="Wang Y."/>
            <person name="White M."/>
            <person name="Kvist S."/>
            <person name="Moncalvo J.-M."/>
        </authorList>
    </citation>
    <scope>NUCLEOTIDE SEQUENCE [LARGE SCALE GENOMIC DNA]</scope>
    <source>
        <strain evidence="2">COL-18-3</strain>
    </source>
</reference>
<accession>A0A1R1PPP4</accession>
<dbReference type="InterPro" id="IPR015943">
    <property type="entry name" value="WD40/YVTN_repeat-like_dom_sf"/>
</dbReference>
<keyword evidence="2" id="KW-1185">Reference proteome</keyword>
<dbReference type="Gene3D" id="2.130.10.10">
    <property type="entry name" value="YVTN repeat-like/Quinoprotein amine dehydrogenase"/>
    <property type="match status" value="1"/>
</dbReference>
<dbReference type="PANTHER" id="PTHR14494:SF0">
    <property type="entry name" value="ALADIN"/>
    <property type="match status" value="1"/>
</dbReference>
<evidence type="ECO:0000313" key="2">
    <source>
        <dbReference type="Proteomes" id="UP000188320"/>
    </source>
</evidence>
<dbReference type="Proteomes" id="UP000188320">
    <property type="component" value="Unassembled WGS sequence"/>
</dbReference>
<dbReference type="PROSITE" id="PS00678">
    <property type="entry name" value="WD_REPEATS_1"/>
    <property type="match status" value="1"/>
</dbReference>
<dbReference type="SUPFAM" id="SSF82171">
    <property type="entry name" value="DPP6 N-terminal domain-like"/>
    <property type="match status" value="1"/>
</dbReference>
<evidence type="ECO:0000313" key="1">
    <source>
        <dbReference type="EMBL" id="OMH82928.1"/>
    </source>
</evidence>
<dbReference type="InterPro" id="IPR045139">
    <property type="entry name" value="Aladin"/>
</dbReference>
<proteinExistence type="predicted"/>
<dbReference type="PANTHER" id="PTHR14494">
    <property type="entry name" value="ALADIN/ADRACALIN/AAAS"/>
    <property type="match status" value="1"/>
</dbReference>
<dbReference type="AlphaFoldDB" id="A0A1R1PPP4"/>